<reference evidence="3" key="1">
    <citation type="submission" date="2015-03" db="EMBL/GenBank/DDBJ databases">
        <authorList>
            <person name="Wibberg D."/>
        </authorList>
    </citation>
    <scope>NUCLEOTIDE SEQUENCE [LARGE SCALE GENOMIC DNA]</scope>
</reference>
<dbReference type="PATRIC" id="fig|1073571.4.peg.7142"/>
<protein>
    <recommendedName>
        <fullName evidence="4">ABC transporter permease</fullName>
    </recommendedName>
</protein>
<feature type="transmembrane region" description="Helical" evidence="1">
    <location>
        <begin position="153"/>
        <end position="181"/>
    </location>
</feature>
<feature type="transmembrane region" description="Helical" evidence="1">
    <location>
        <begin position="233"/>
        <end position="259"/>
    </location>
</feature>
<gene>
    <name evidence="2" type="ORF">PRIO_6680</name>
</gene>
<feature type="transmembrane region" description="Helical" evidence="1">
    <location>
        <begin position="279"/>
        <end position="302"/>
    </location>
</feature>
<sequence length="313" mass="34310">MKLINYILNENMKIYKRKRTWVLIALVAVFVILQIINVRAGDGGAAAADWRSQLEQENHRLAAEAAEPDALQIEIRQAEKNILLNEYALQHNLPPETNAWSFAGDLSGNIIFAVSLISIIIAGEIAAAEFASDTIKLLLTRSASRTEVYTAKYIAALLFGLGLTLVGLLLSLLFGGIMFGWGGLGDSYMYVKDHTVHQTPMLLSILGSYLSHLPFLLIAVTLAFMISAGFRSSIFAIVIPLFVSVAGFVMAIAMNGWPWTRFFIFSHTDLSGYFLGDPAVKGMTLGFSLAFIGVHLAAMHLLSHTLFVKRDVS</sequence>
<organism evidence="2 3">
    <name type="scientific">Paenibacillus riograndensis SBR5</name>
    <dbReference type="NCBI Taxonomy" id="1073571"/>
    <lineage>
        <taxon>Bacteria</taxon>
        <taxon>Bacillati</taxon>
        <taxon>Bacillota</taxon>
        <taxon>Bacilli</taxon>
        <taxon>Bacillales</taxon>
        <taxon>Paenibacillaceae</taxon>
        <taxon>Paenibacillus</taxon>
        <taxon>Paenibacillus sonchi group</taxon>
    </lineage>
</organism>
<evidence type="ECO:0000313" key="2">
    <source>
        <dbReference type="EMBL" id="CQR59027.1"/>
    </source>
</evidence>
<dbReference type="AlphaFoldDB" id="A0A0E4HEE6"/>
<dbReference type="Pfam" id="PF12730">
    <property type="entry name" value="ABC2_membrane_4"/>
    <property type="match status" value="1"/>
</dbReference>
<keyword evidence="1" id="KW-0812">Transmembrane</keyword>
<dbReference type="PANTHER" id="PTHR37305:SF1">
    <property type="entry name" value="MEMBRANE PROTEIN"/>
    <property type="match status" value="1"/>
</dbReference>
<dbReference type="PANTHER" id="PTHR37305">
    <property type="entry name" value="INTEGRAL MEMBRANE PROTEIN-RELATED"/>
    <property type="match status" value="1"/>
</dbReference>
<feature type="transmembrane region" description="Helical" evidence="1">
    <location>
        <begin position="201"/>
        <end position="226"/>
    </location>
</feature>
<proteinExistence type="predicted"/>
<feature type="transmembrane region" description="Helical" evidence="1">
    <location>
        <begin position="21"/>
        <end position="40"/>
    </location>
</feature>
<name>A0A0E4HEE6_9BACL</name>
<accession>A0A0E4HEE6</accession>
<feature type="transmembrane region" description="Helical" evidence="1">
    <location>
        <begin position="110"/>
        <end position="132"/>
    </location>
</feature>
<keyword evidence="1" id="KW-1133">Transmembrane helix</keyword>
<evidence type="ECO:0000256" key="1">
    <source>
        <dbReference type="SAM" id="Phobius"/>
    </source>
</evidence>
<dbReference type="HOGENOM" id="CLU_050687_0_0_9"/>
<dbReference type="RefSeq" id="WP_020434336.1">
    <property type="nucleotide sequence ID" value="NZ_AGBD01001969.1"/>
</dbReference>
<dbReference type="KEGG" id="pri:PRIO_6680"/>
<evidence type="ECO:0000313" key="3">
    <source>
        <dbReference type="Proteomes" id="UP000033163"/>
    </source>
</evidence>
<dbReference type="STRING" id="483937.AMQ84_31470"/>
<dbReference type="Proteomes" id="UP000033163">
    <property type="component" value="Chromosome I"/>
</dbReference>
<evidence type="ECO:0008006" key="4">
    <source>
        <dbReference type="Google" id="ProtNLM"/>
    </source>
</evidence>
<keyword evidence="1" id="KW-0472">Membrane</keyword>
<dbReference type="EMBL" id="LN831776">
    <property type="protein sequence ID" value="CQR59027.1"/>
    <property type="molecule type" value="Genomic_DNA"/>
</dbReference>